<evidence type="ECO:0000256" key="5">
    <source>
        <dbReference type="ARBA" id="ARBA00023268"/>
    </source>
</evidence>
<dbReference type="PANTHER" id="PTHR48099">
    <property type="entry name" value="C-1-TETRAHYDROFOLATE SYNTHASE, CYTOPLASMIC-RELATED"/>
    <property type="match status" value="1"/>
</dbReference>
<dbReference type="InterPro" id="IPR020630">
    <property type="entry name" value="THF_DH/CycHdrlase_cat_dom"/>
</dbReference>
<accession>A0A183BQZ5</accession>
<reference evidence="7" key="1">
    <citation type="submission" date="2013-12" db="EMBL/GenBank/DDBJ databases">
        <authorList>
            <person name="Aslett M."/>
        </authorList>
    </citation>
    <scope>NUCLEOTIDE SEQUENCE [LARGE SCALE GENOMIC DNA]</scope>
    <source>
        <strain evidence="7">Lindley</strain>
    </source>
</reference>
<protein>
    <submittedName>
        <fullName evidence="8">THF_DHG_CYH domain-containing protein</fullName>
    </submittedName>
</protein>
<dbReference type="SUPFAM" id="SSF53223">
    <property type="entry name" value="Aminoacid dehydrogenase-like, N-terminal domain"/>
    <property type="match status" value="1"/>
</dbReference>
<dbReference type="GO" id="GO:0035999">
    <property type="term" value="P:tetrahydrofolate interconversion"/>
    <property type="evidence" value="ECO:0007669"/>
    <property type="project" value="TreeGrafter"/>
</dbReference>
<proteinExistence type="predicted"/>
<evidence type="ECO:0000256" key="2">
    <source>
        <dbReference type="ARBA" id="ARBA00022801"/>
    </source>
</evidence>
<dbReference type="InterPro" id="IPR000672">
    <property type="entry name" value="THF_DH/CycHdrlase"/>
</dbReference>
<dbReference type="InterPro" id="IPR046346">
    <property type="entry name" value="Aminoacid_DH-like_N_sf"/>
</dbReference>
<reference evidence="8" key="3">
    <citation type="submission" date="2016-06" db="UniProtKB">
        <authorList>
            <consortium name="WormBaseParasite"/>
        </authorList>
    </citation>
    <scope>IDENTIFICATION</scope>
</reference>
<evidence type="ECO:0000256" key="4">
    <source>
        <dbReference type="ARBA" id="ARBA00023002"/>
    </source>
</evidence>
<dbReference type="Gene3D" id="3.40.50.10860">
    <property type="entry name" value="Leucine Dehydrogenase, chain A, domain 1"/>
    <property type="match status" value="1"/>
</dbReference>
<keyword evidence="2" id="KW-0378">Hydrolase</keyword>
<keyword evidence="3" id="KW-0521">NADP</keyword>
<keyword evidence="5" id="KW-0511">Multifunctional enzyme</keyword>
<dbReference type="PANTHER" id="PTHR48099:SF5">
    <property type="entry name" value="C-1-TETRAHYDROFOLATE SYNTHASE, CYTOPLASMIC"/>
    <property type="match status" value="1"/>
</dbReference>
<dbReference type="Pfam" id="PF00763">
    <property type="entry name" value="THF_DHG_CYH"/>
    <property type="match status" value="1"/>
</dbReference>
<dbReference type="GO" id="GO:0004477">
    <property type="term" value="F:methenyltetrahydrofolate cyclohydrolase activity"/>
    <property type="evidence" value="ECO:0007669"/>
    <property type="project" value="TreeGrafter"/>
</dbReference>
<name>A0A183BQZ5_GLOPA</name>
<evidence type="ECO:0000313" key="7">
    <source>
        <dbReference type="Proteomes" id="UP000050741"/>
    </source>
</evidence>
<feature type="domain" description="Tetrahydrofolate dehydrogenase/cyclohydrolase catalytic" evidence="6">
    <location>
        <begin position="15"/>
        <end position="88"/>
    </location>
</feature>
<organism evidence="7 8">
    <name type="scientific">Globodera pallida</name>
    <name type="common">Potato cyst nematode worm</name>
    <name type="synonym">Heterodera pallida</name>
    <dbReference type="NCBI Taxonomy" id="36090"/>
    <lineage>
        <taxon>Eukaryota</taxon>
        <taxon>Metazoa</taxon>
        <taxon>Ecdysozoa</taxon>
        <taxon>Nematoda</taxon>
        <taxon>Chromadorea</taxon>
        <taxon>Rhabditida</taxon>
        <taxon>Tylenchina</taxon>
        <taxon>Tylenchomorpha</taxon>
        <taxon>Tylenchoidea</taxon>
        <taxon>Heteroderidae</taxon>
        <taxon>Heteroderinae</taxon>
        <taxon>Globodera</taxon>
    </lineage>
</organism>
<evidence type="ECO:0000313" key="8">
    <source>
        <dbReference type="WBParaSite" id="GPLIN_000303100"/>
    </source>
</evidence>
<dbReference type="PRINTS" id="PR00085">
    <property type="entry name" value="THFDHDRGNASE"/>
</dbReference>
<dbReference type="AlphaFoldDB" id="A0A183BQZ5"/>
<evidence type="ECO:0000256" key="1">
    <source>
        <dbReference type="ARBA" id="ARBA00004777"/>
    </source>
</evidence>
<comment type="pathway">
    <text evidence="1">One-carbon metabolism; tetrahydrofolate interconversion.</text>
</comment>
<dbReference type="GO" id="GO:0005829">
    <property type="term" value="C:cytosol"/>
    <property type="evidence" value="ECO:0007669"/>
    <property type="project" value="TreeGrafter"/>
</dbReference>
<sequence>MFKPHTEYAEHRRHTHHDFTVGLAIVQVGNRSDSSCYISKKMERAKQVGMEVELFKLSNESNEGDLVNLVESLNMDAKIDGIIVQLPFALIPSTRMCCLTEFVLKRMWTGGLNWINSWAVHKLSAARPRHFLCGTMLQ</sequence>
<reference evidence="7" key="2">
    <citation type="submission" date="2014-05" db="EMBL/GenBank/DDBJ databases">
        <title>The genome and life-stage specific transcriptomes of Globodera pallida elucidate key aspects of plant parasitism by a cyst nematode.</title>
        <authorList>
            <person name="Cotton J.A."/>
            <person name="Lilley C.J."/>
            <person name="Jones L.M."/>
            <person name="Kikuchi T."/>
            <person name="Reid A.J."/>
            <person name="Thorpe P."/>
            <person name="Tsai I.J."/>
            <person name="Beasley H."/>
            <person name="Blok V."/>
            <person name="Cock P.J.A."/>
            <person name="Van den Akker S.E."/>
            <person name="Holroyd N."/>
            <person name="Hunt M."/>
            <person name="Mantelin S."/>
            <person name="Naghra H."/>
            <person name="Pain A."/>
            <person name="Palomares-Rius J.E."/>
            <person name="Zarowiecki M."/>
            <person name="Berriman M."/>
            <person name="Jones J.T."/>
            <person name="Urwin P.E."/>
        </authorList>
    </citation>
    <scope>NUCLEOTIDE SEQUENCE [LARGE SCALE GENOMIC DNA]</scope>
    <source>
        <strain evidence="7">Lindley</strain>
    </source>
</reference>
<keyword evidence="4" id="KW-0560">Oxidoreductase</keyword>
<dbReference type="GO" id="GO:0004488">
    <property type="term" value="F:methylenetetrahydrofolate dehydrogenase (NADP+) activity"/>
    <property type="evidence" value="ECO:0007669"/>
    <property type="project" value="InterPro"/>
</dbReference>
<evidence type="ECO:0000256" key="3">
    <source>
        <dbReference type="ARBA" id="ARBA00022857"/>
    </source>
</evidence>
<evidence type="ECO:0000259" key="6">
    <source>
        <dbReference type="Pfam" id="PF00763"/>
    </source>
</evidence>
<dbReference type="Proteomes" id="UP000050741">
    <property type="component" value="Unassembled WGS sequence"/>
</dbReference>
<dbReference type="WBParaSite" id="GPLIN_000303100">
    <property type="protein sequence ID" value="GPLIN_000303100"/>
    <property type="gene ID" value="GPLIN_000303100"/>
</dbReference>
<keyword evidence="7" id="KW-1185">Reference proteome</keyword>